<proteinExistence type="predicted"/>
<dbReference type="InterPro" id="IPR013761">
    <property type="entry name" value="SAM/pointed_sf"/>
</dbReference>
<dbReference type="Gene3D" id="1.10.150.50">
    <property type="entry name" value="Transcription Factor, Ets-1"/>
    <property type="match status" value="1"/>
</dbReference>
<gene>
    <name evidence="2" type="ORF">BC938DRAFT_480537</name>
</gene>
<dbReference type="SUPFAM" id="SSF52540">
    <property type="entry name" value="P-loop containing nucleoside triphosphate hydrolases"/>
    <property type="match status" value="1"/>
</dbReference>
<dbReference type="InterPro" id="IPR027417">
    <property type="entry name" value="P-loop_NTPase"/>
</dbReference>
<evidence type="ECO:0000313" key="2">
    <source>
        <dbReference type="EMBL" id="RUS29542.1"/>
    </source>
</evidence>
<protein>
    <recommendedName>
        <fullName evidence="4">CCHC-type domain-containing protein</fullName>
    </recommendedName>
</protein>
<evidence type="ECO:0000256" key="1">
    <source>
        <dbReference type="SAM" id="MobiDB-lite"/>
    </source>
</evidence>
<reference evidence="2 3" key="1">
    <citation type="journal article" date="2018" name="New Phytol.">
        <title>Phylogenomics of Endogonaceae and evolution of mycorrhizas within Mucoromycota.</title>
        <authorList>
            <person name="Chang Y."/>
            <person name="Desiro A."/>
            <person name="Na H."/>
            <person name="Sandor L."/>
            <person name="Lipzen A."/>
            <person name="Clum A."/>
            <person name="Barry K."/>
            <person name="Grigoriev I.V."/>
            <person name="Martin F.M."/>
            <person name="Stajich J.E."/>
            <person name="Smith M.E."/>
            <person name="Bonito G."/>
            <person name="Spatafora J.W."/>
        </authorList>
    </citation>
    <scope>NUCLEOTIDE SEQUENCE [LARGE SCALE GENOMIC DNA]</scope>
    <source>
        <strain evidence="2 3">AD002</strain>
    </source>
</reference>
<feature type="region of interest" description="Disordered" evidence="1">
    <location>
        <begin position="1"/>
        <end position="20"/>
    </location>
</feature>
<evidence type="ECO:0008006" key="4">
    <source>
        <dbReference type="Google" id="ProtNLM"/>
    </source>
</evidence>
<comment type="caution">
    <text evidence="2">The sequence shown here is derived from an EMBL/GenBank/DDBJ whole genome shotgun (WGS) entry which is preliminary data.</text>
</comment>
<organism evidence="2 3">
    <name type="scientific">Jimgerdemannia flammicorona</name>
    <dbReference type="NCBI Taxonomy" id="994334"/>
    <lineage>
        <taxon>Eukaryota</taxon>
        <taxon>Fungi</taxon>
        <taxon>Fungi incertae sedis</taxon>
        <taxon>Mucoromycota</taxon>
        <taxon>Mucoromycotina</taxon>
        <taxon>Endogonomycetes</taxon>
        <taxon>Endogonales</taxon>
        <taxon>Endogonaceae</taxon>
        <taxon>Jimgerdemannia</taxon>
    </lineage>
</organism>
<keyword evidence="3" id="KW-1185">Reference proteome</keyword>
<dbReference type="Proteomes" id="UP000274822">
    <property type="component" value="Unassembled WGS sequence"/>
</dbReference>
<name>A0A433QIB5_9FUNG</name>
<sequence length="779" mass="88612">MIYTTYPSTAGGGEESDSVDQLTFTEEGILTTTEYILYSHGFQKKFKISIPINFDEDEDGDEEETPVQNRRRKRMIVESDEDEDNTEVIEITEMDEMDETVEPRRNEGEKPVSCIICGRIGHDSSECGEQFYLDEQEPLTNPTKNSESVAQVSLEDIRKMGRDKFKDYLRGKFSKEDIDDDDLEMLWTEKIGGRAFLMKEESAFEHCGLKFGPATILLKHVKELNKRKLAEEGIPPPKRLKTVNIHGPVEVQKHFIVPFERLASYNKLLDAIQEKKCPLLVGHFQSGKTSTLKHLSQQGSNWIYFSSSTLSEQRQGLLDDICKALSVGRCDHLKQLNDNLPVILLFDEFDSYLLHPNVADINGSLRLLQELVKSVSDQELNMIQSVVCAGSFALSQLTNMLSSTAPVTMESNSQSLDFVAVPSPWNASDVIEASDFTIENHWRFFPRSKAVWDGVLMEVRTRGHAGFEGLFAAKCIEWTANTEGHVLTLESYTPRITDFIRARTMEKLEVVTHIRSRLNSKDGNAIPLRTAAKTLLERFLHVGSLTKFDIKDDESEALIYLRGLGIIKETEDFKEYIFTSNLLFDLLSDEYYPIGDGGGVERFGNIGDADDFFQKVVQLFQHIRRTIYDPLAVNAHSVAEAMIQGELYALMRMAMPYPRYRVYRETRTIKGSEKKYDLWTTNGSEYGIECKVNLATEAEIMKNAKQAVRYARNRVNARAMFLLNFVPAESLSDAPSLYYAIGSGLSHFEVVHVLYHSENKYATVHRLDYNTVRVPFAME</sequence>
<evidence type="ECO:0000313" key="3">
    <source>
        <dbReference type="Proteomes" id="UP000274822"/>
    </source>
</evidence>
<dbReference type="EMBL" id="RBNJ01005059">
    <property type="protein sequence ID" value="RUS29542.1"/>
    <property type="molecule type" value="Genomic_DNA"/>
</dbReference>
<accession>A0A433QIB5</accession>
<dbReference type="AlphaFoldDB" id="A0A433QIB5"/>